<evidence type="ECO:0000313" key="1">
    <source>
        <dbReference type="EMBL" id="KAG4420734.1"/>
    </source>
</evidence>
<dbReference type="InterPro" id="IPR043129">
    <property type="entry name" value="ATPase_NBD"/>
</dbReference>
<reference evidence="1" key="1">
    <citation type="submission" date="2021-02" db="EMBL/GenBank/DDBJ databases">
        <title>Genome sequence Cadophora malorum strain M34.</title>
        <authorList>
            <person name="Stefanovic E."/>
            <person name="Vu D."/>
            <person name="Scully C."/>
            <person name="Dijksterhuis J."/>
            <person name="Roader J."/>
            <person name="Houbraken J."/>
        </authorList>
    </citation>
    <scope>NUCLEOTIDE SEQUENCE</scope>
    <source>
        <strain evidence="1">M34</strain>
    </source>
</reference>
<dbReference type="EMBL" id="JAFJYH010000078">
    <property type="protein sequence ID" value="KAG4420734.1"/>
    <property type="molecule type" value="Genomic_DNA"/>
</dbReference>
<dbReference type="Proteomes" id="UP000664132">
    <property type="component" value="Unassembled WGS sequence"/>
</dbReference>
<dbReference type="PANTHER" id="PTHR42749">
    <property type="entry name" value="CELL SHAPE-DETERMINING PROTEIN MREB"/>
    <property type="match status" value="1"/>
</dbReference>
<comment type="caution">
    <text evidence="1">The sequence shown here is derived from an EMBL/GenBank/DDBJ whole genome shotgun (WGS) entry which is preliminary data.</text>
</comment>
<organism evidence="1 2">
    <name type="scientific">Cadophora malorum</name>
    <dbReference type="NCBI Taxonomy" id="108018"/>
    <lineage>
        <taxon>Eukaryota</taxon>
        <taxon>Fungi</taxon>
        <taxon>Dikarya</taxon>
        <taxon>Ascomycota</taxon>
        <taxon>Pezizomycotina</taxon>
        <taxon>Leotiomycetes</taxon>
        <taxon>Helotiales</taxon>
        <taxon>Ploettnerulaceae</taxon>
        <taxon>Cadophora</taxon>
    </lineage>
</organism>
<dbReference type="OrthoDB" id="2963168at2759"/>
<dbReference type="SUPFAM" id="SSF53067">
    <property type="entry name" value="Actin-like ATPase domain"/>
    <property type="match status" value="1"/>
</dbReference>
<accession>A0A8H7WBE9</accession>
<sequence length="329" mass="37005">MIAEETFVVLDCGGGTVDAVAYTRIFERLADERYLDRKGETRKSIVRHLVPNFEDFDKRSKNVAKMPRNRIHISGLVGDEDRVATSGGPKIFNNNYLNMNSDDYNAIFLPLLHRVGAVLRGQLEMAMSKKKVVKKDFLICGLRAAPSLRSFLSSFLKYLTRELKVPQEIRLITTNDQDSVTAVASGAVLRALNKQQGPSRQAYSSFGFLRIEPYPPFKTYHTFEVDNPRLLCEEVLYVSDQATESHFALHDLRKQDAQVAGKIIIDMTFLRDEGKILHVFPTPDENGMSQGKDITRNLRYEARYPANESGKVQKAGQISIAAAFRPGTG</sequence>
<dbReference type="PANTHER" id="PTHR42749:SF8">
    <property type="entry name" value="HSP70 FAMILY PROTEIN (AFU_ORTHOLOGUE AFUA_3G13740)"/>
    <property type="match status" value="1"/>
</dbReference>
<gene>
    <name evidence="1" type="ORF">IFR04_006120</name>
</gene>
<name>A0A8H7WBE9_9HELO</name>
<proteinExistence type="predicted"/>
<evidence type="ECO:0000313" key="2">
    <source>
        <dbReference type="Proteomes" id="UP000664132"/>
    </source>
</evidence>
<keyword evidence="2" id="KW-1185">Reference proteome</keyword>
<dbReference type="AlphaFoldDB" id="A0A8H7WBE9"/>
<protein>
    <submittedName>
        <fullName evidence="1">Uncharacterized protein</fullName>
    </submittedName>
</protein>